<dbReference type="PROSITE" id="PS50002">
    <property type="entry name" value="SH3"/>
    <property type="match status" value="1"/>
</dbReference>
<dbReference type="SUPFAM" id="SSF48065">
    <property type="entry name" value="DBL homology domain (DH-domain)"/>
    <property type="match status" value="1"/>
</dbReference>
<reference evidence="7" key="1">
    <citation type="submission" date="2017-01" db="EMBL/GenBank/DDBJ databases">
        <title>Comparative genomics of anhydrobiosis in the tardigrade Hypsibius dujardini.</title>
        <authorList>
            <person name="Yoshida Y."/>
            <person name="Koutsovoulos G."/>
            <person name="Laetsch D."/>
            <person name="Stevens L."/>
            <person name="Kumar S."/>
            <person name="Horikawa D."/>
            <person name="Ishino K."/>
            <person name="Komine S."/>
            <person name="Tomita M."/>
            <person name="Blaxter M."/>
            <person name="Arakawa K."/>
        </authorList>
    </citation>
    <scope>NUCLEOTIDE SEQUENCE [LARGE SCALE GENOMIC DNA]</scope>
    <source>
        <strain evidence="7">Z151</strain>
    </source>
</reference>
<evidence type="ECO:0000256" key="3">
    <source>
        <dbReference type="SAM" id="MobiDB-lite"/>
    </source>
</evidence>
<dbReference type="Pfam" id="PF16523">
    <property type="entry name" value="betaPIX_CC"/>
    <property type="match status" value="1"/>
</dbReference>
<dbReference type="PANTHER" id="PTHR46026:SF1">
    <property type="entry name" value="RHO-TYPE GUANINE NUCLEOTIDE EXCHANGE FACTOR, ISOFORM F"/>
    <property type="match status" value="1"/>
</dbReference>
<dbReference type="InterPro" id="IPR055251">
    <property type="entry name" value="SOS1_NGEF_PH"/>
</dbReference>
<proteinExistence type="predicted"/>
<dbReference type="InterPro" id="IPR036028">
    <property type="entry name" value="SH3-like_dom_sf"/>
</dbReference>
<evidence type="ECO:0000259" key="5">
    <source>
        <dbReference type="PROSITE" id="PS50010"/>
    </source>
</evidence>
<sequence>MEGHSRFVKALHDYIPSNTDELAFRRGDVITVTQRADEGWWEGTLNGATGWFPVPYVAECAPNVNQGQNGHGEQDPRREHRKTVMRTLLDSERAHVDALLTFLNNVLRPIQAGNFLPEADFTTLSCNFEDICHMHSTLLERLTDITRSPSEQQAVGGVFMNMAPVVLATHQRYCSNHPRAVQVLHQYSETLLAFCETLDESSPFRRNNIIPLTVELSRPFRRLDKYPAMLQELERHLEEFNPDRGNTQRAVAVYTEIAANCAEKRRQKEIELDILKGNIKDYQGPEMNMLGEILFMSQVTVKDEATGSKQERYLVLFEDILLVLAASPRMSCFMYMSHAPLSGLKIRPVEDAETKNSFEIWAKTLERKTVQCKTKEAYQTCLDLLMAQVQKAHARTPAAVGMSNTLPKPFKVSAISASNISPPKVETVREATSTMTSPRGQRFKPPIITNPIWSGSCLRPHPPMRAEAPVKEEKPIAVTQSPKLSRKFSSSRKKDQPKLVKQEEQISQEKVQQYEDDALLLSLIDSYCISAKMRHKVTSEVLDSPHVLIAEEEKIFVEGSHGNLLEEKTLVDAVYGLKDEVKELSAEVLKLHRLLDEEKRARRRLEMSLHLQHGPGGAGRYSMNGDRIEESFSGSSSIF</sequence>
<dbReference type="Pfam" id="PF14604">
    <property type="entry name" value="SH3_9"/>
    <property type="match status" value="1"/>
</dbReference>
<dbReference type="GO" id="GO:0016192">
    <property type="term" value="P:vesicle-mediated transport"/>
    <property type="evidence" value="ECO:0007669"/>
    <property type="project" value="UniProtKB-ARBA"/>
</dbReference>
<dbReference type="SUPFAM" id="SSF50729">
    <property type="entry name" value="PH domain-like"/>
    <property type="match status" value="1"/>
</dbReference>
<evidence type="ECO:0000259" key="4">
    <source>
        <dbReference type="PROSITE" id="PS50002"/>
    </source>
</evidence>
<dbReference type="OrthoDB" id="6019202at2759"/>
<gene>
    <name evidence="6" type="ORF">BV898_03110</name>
</gene>
<accession>A0A1W0X6X0</accession>
<evidence type="ECO:0000313" key="6">
    <source>
        <dbReference type="EMBL" id="OQV23062.1"/>
    </source>
</evidence>
<comment type="caution">
    <text evidence="6">The sequence shown here is derived from an EMBL/GenBank/DDBJ whole genome shotgun (WGS) entry which is preliminary data.</text>
</comment>
<protein>
    <submittedName>
        <fullName evidence="6">Rho guanine nucleotide exchange factor 6</fullName>
    </submittedName>
</protein>
<dbReference type="PRINTS" id="PR00452">
    <property type="entry name" value="SH3DOMAIN"/>
</dbReference>
<name>A0A1W0X6X0_HYPEX</name>
<feature type="region of interest" description="Disordered" evidence="3">
    <location>
        <begin position="460"/>
        <end position="506"/>
    </location>
</feature>
<dbReference type="InterPro" id="IPR032409">
    <property type="entry name" value="GEF6/7_CC"/>
</dbReference>
<evidence type="ECO:0000313" key="7">
    <source>
        <dbReference type="Proteomes" id="UP000192578"/>
    </source>
</evidence>
<dbReference type="CDD" id="cd00160">
    <property type="entry name" value="RhoGEF"/>
    <property type="match status" value="1"/>
</dbReference>
<evidence type="ECO:0000256" key="1">
    <source>
        <dbReference type="ARBA" id="ARBA00022443"/>
    </source>
</evidence>
<dbReference type="SMART" id="SM00325">
    <property type="entry name" value="RhoGEF"/>
    <property type="match status" value="1"/>
</dbReference>
<keyword evidence="7" id="KW-1185">Reference proteome</keyword>
<dbReference type="InterPro" id="IPR035899">
    <property type="entry name" value="DBL_dom_sf"/>
</dbReference>
<dbReference type="InterPro" id="IPR001452">
    <property type="entry name" value="SH3_domain"/>
</dbReference>
<dbReference type="Proteomes" id="UP000192578">
    <property type="component" value="Unassembled WGS sequence"/>
</dbReference>
<dbReference type="PROSITE" id="PS50010">
    <property type="entry name" value="DH_2"/>
    <property type="match status" value="1"/>
</dbReference>
<dbReference type="PANTHER" id="PTHR46026">
    <property type="entry name" value="RHO-TYPE GUANINE NUCLEOTIDE EXCHANGE FACTOR, ISOFORM F"/>
    <property type="match status" value="1"/>
</dbReference>
<evidence type="ECO:0000256" key="2">
    <source>
        <dbReference type="PROSITE-ProRule" id="PRU00192"/>
    </source>
</evidence>
<dbReference type="InterPro" id="IPR011993">
    <property type="entry name" value="PH-like_dom_sf"/>
</dbReference>
<dbReference type="SUPFAM" id="SSF50044">
    <property type="entry name" value="SH3-domain"/>
    <property type="match status" value="1"/>
</dbReference>
<dbReference type="Gene3D" id="1.20.900.10">
    <property type="entry name" value="Dbl homology (DH) domain"/>
    <property type="match status" value="1"/>
</dbReference>
<dbReference type="FunFam" id="2.30.30.40:FF:000072">
    <property type="entry name" value="Unconventional Myosin IB"/>
    <property type="match status" value="1"/>
</dbReference>
<feature type="domain" description="DH" evidence="5">
    <location>
        <begin position="80"/>
        <end position="264"/>
    </location>
</feature>
<dbReference type="GO" id="GO:0005085">
    <property type="term" value="F:guanyl-nucleotide exchange factor activity"/>
    <property type="evidence" value="ECO:0007669"/>
    <property type="project" value="InterPro"/>
</dbReference>
<keyword evidence="1 2" id="KW-0728">SH3 domain</keyword>
<dbReference type="Gene3D" id="1.20.5.390">
    <property type="entry name" value="L1 transposable element, trimerization domain"/>
    <property type="match status" value="1"/>
</dbReference>
<dbReference type="Pfam" id="PF00621">
    <property type="entry name" value="RhoGEF"/>
    <property type="match status" value="1"/>
</dbReference>
<dbReference type="Pfam" id="PF22697">
    <property type="entry name" value="SOS1_NGEF_PH"/>
    <property type="match status" value="1"/>
</dbReference>
<dbReference type="GO" id="GO:0005737">
    <property type="term" value="C:cytoplasm"/>
    <property type="evidence" value="ECO:0007669"/>
    <property type="project" value="TreeGrafter"/>
</dbReference>
<feature type="domain" description="SH3" evidence="4">
    <location>
        <begin position="3"/>
        <end position="62"/>
    </location>
</feature>
<organism evidence="6 7">
    <name type="scientific">Hypsibius exemplaris</name>
    <name type="common">Freshwater tardigrade</name>
    <dbReference type="NCBI Taxonomy" id="2072580"/>
    <lineage>
        <taxon>Eukaryota</taxon>
        <taxon>Metazoa</taxon>
        <taxon>Ecdysozoa</taxon>
        <taxon>Tardigrada</taxon>
        <taxon>Eutardigrada</taxon>
        <taxon>Parachela</taxon>
        <taxon>Hypsibioidea</taxon>
        <taxon>Hypsibiidae</taxon>
        <taxon>Hypsibius</taxon>
    </lineage>
</organism>
<dbReference type="Gene3D" id="2.30.29.30">
    <property type="entry name" value="Pleckstrin-homology domain (PH domain)/Phosphotyrosine-binding domain (PTB)"/>
    <property type="match status" value="1"/>
</dbReference>
<dbReference type="AlphaFoldDB" id="A0A1W0X6X0"/>
<dbReference type="SMART" id="SM00326">
    <property type="entry name" value="SH3"/>
    <property type="match status" value="1"/>
</dbReference>
<feature type="compositionally biased region" description="Basic and acidic residues" evidence="3">
    <location>
        <begin position="492"/>
        <end position="504"/>
    </location>
</feature>
<dbReference type="Pfam" id="PF16614">
    <property type="entry name" value="RhoGEF67_u2"/>
    <property type="match status" value="1"/>
</dbReference>
<dbReference type="Gene3D" id="2.30.30.40">
    <property type="entry name" value="SH3 Domains"/>
    <property type="match status" value="1"/>
</dbReference>
<dbReference type="EMBL" id="MTYJ01000014">
    <property type="protein sequence ID" value="OQV23062.1"/>
    <property type="molecule type" value="Genomic_DNA"/>
</dbReference>
<dbReference type="InterPro" id="IPR000219">
    <property type="entry name" value="DH_dom"/>
</dbReference>